<protein>
    <submittedName>
        <fullName evidence="9">Electron transfer flavoprotein subunit</fullName>
    </submittedName>
</protein>
<dbReference type="PROSITE" id="PS50114">
    <property type="entry name" value="GATA_ZN_FINGER_2"/>
    <property type="match status" value="2"/>
</dbReference>
<dbReference type="Proteomes" id="UP001211907">
    <property type="component" value="Unassembled WGS sequence"/>
</dbReference>
<dbReference type="InterPro" id="IPR039355">
    <property type="entry name" value="Transcription_factor_GATA"/>
</dbReference>
<evidence type="ECO:0000313" key="9">
    <source>
        <dbReference type="EMBL" id="KAJ3094563.1"/>
    </source>
</evidence>
<evidence type="ECO:0000256" key="1">
    <source>
        <dbReference type="ARBA" id="ARBA00004123"/>
    </source>
</evidence>
<dbReference type="SMART" id="SM00401">
    <property type="entry name" value="ZnF_GATA"/>
    <property type="match status" value="2"/>
</dbReference>
<dbReference type="GO" id="GO:0005634">
    <property type="term" value="C:nucleus"/>
    <property type="evidence" value="ECO:0007669"/>
    <property type="project" value="UniProtKB-SubCell"/>
</dbReference>
<dbReference type="AlphaFoldDB" id="A0AAD5X7P7"/>
<accession>A0AAD5X7P7</accession>
<keyword evidence="5" id="KW-0539">Nucleus</keyword>
<evidence type="ECO:0000313" key="10">
    <source>
        <dbReference type="Proteomes" id="UP001211907"/>
    </source>
</evidence>
<feature type="domain" description="GATA-type" evidence="8">
    <location>
        <begin position="35"/>
        <end position="65"/>
    </location>
</feature>
<dbReference type="InterPro" id="IPR000679">
    <property type="entry name" value="Znf_GATA"/>
</dbReference>
<feature type="region of interest" description="Disordered" evidence="7">
    <location>
        <begin position="76"/>
        <end position="120"/>
    </location>
</feature>
<dbReference type="InterPro" id="IPR013088">
    <property type="entry name" value="Znf_NHR/GATA"/>
</dbReference>
<evidence type="ECO:0000256" key="5">
    <source>
        <dbReference type="ARBA" id="ARBA00023242"/>
    </source>
</evidence>
<feature type="domain" description="GATA-type" evidence="8">
    <location>
        <begin position="183"/>
        <end position="244"/>
    </location>
</feature>
<evidence type="ECO:0000259" key="8">
    <source>
        <dbReference type="PROSITE" id="PS50114"/>
    </source>
</evidence>
<evidence type="ECO:0000256" key="6">
    <source>
        <dbReference type="PROSITE-ProRule" id="PRU00094"/>
    </source>
</evidence>
<evidence type="ECO:0000256" key="7">
    <source>
        <dbReference type="SAM" id="MobiDB-lite"/>
    </source>
</evidence>
<reference evidence="9" key="1">
    <citation type="submission" date="2020-05" db="EMBL/GenBank/DDBJ databases">
        <title>Phylogenomic resolution of chytrid fungi.</title>
        <authorList>
            <person name="Stajich J.E."/>
            <person name="Amses K."/>
            <person name="Simmons R."/>
            <person name="Seto K."/>
            <person name="Myers J."/>
            <person name="Bonds A."/>
            <person name="Quandt C.A."/>
            <person name="Barry K."/>
            <person name="Liu P."/>
            <person name="Grigoriev I."/>
            <person name="Longcore J.E."/>
            <person name="James T.Y."/>
        </authorList>
    </citation>
    <scope>NUCLEOTIDE SEQUENCE</scope>
    <source>
        <strain evidence="9">JEL0513</strain>
    </source>
</reference>
<dbReference type="SUPFAM" id="SSF57716">
    <property type="entry name" value="Glucocorticoid receptor-like (DNA-binding domain)"/>
    <property type="match status" value="1"/>
</dbReference>
<organism evidence="9 10">
    <name type="scientific">Physocladia obscura</name>
    <dbReference type="NCBI Taxonomy" id="109957"/>
    <lineage>
        <taxon>Eukaryota</taxon>
        <taxon>Fungi</taxon>
        <taxon>Fungi incertae sedis</taxon>
        <taxon>Chytridiomycota</taxon>
        <taxon>Chytridiomycota incertae sedis</taxon>
        <taxon>Chytridiomycetes</taxon>
        <taxon>Chytridiales</taxon>
        <taxon>Chytriomycetaceae</taxon>
        <taxon>Physocladia</taxon>
    </lineage>
</organism>
<dbReference type="Gene3D" id="3.30.50.10">
    <property type="entry name" value="Erythroid Transcription Factor GATA-1, subunit A"/>
    <property type="match status" value="1"/>
</dbReference>
<feature type="region of interest" description="Disordered" evidence="7">
    <location>
        <begin position="1"/>
        <end position="21"/>
    </location>
</feature>
<dbReference type="GO" id="GO:0000122">
    <property type="term" value="P:negative regulation of transcription by RNA polymerase II"/>
    <property type="evidence" value="ECO:0007669"/>
    <property type="project" value="TreeGrafter"/>
</dbReference>
<dbReference type="PANTHER" id="PTHR10071">
    <property type="entry name" value="TRANSCRIPTION FACTOR GATA FAMILY MEMBER"/>
    <property type="match status" value="1"/>
</dbReference>
<sequence length="291" mass="32061">MSISKTYYHSEQKPYPIQYPEDKHNNFDDDFGDIHNIALICYFCRVTASQSWSHDVDGRRLCAACLKGQEEAVQLLQSLSSPQSQSQSQSPPPAPLSQTNEKQVYHQPPQQRDRKSDHEPAIQARISIAMQRSKKCNNHIHNQLSAPQQVHFGTLFSATTTKTTSKEIFGLKNGRATVGLSRNGEPLMCINCGTVKTPLWRRDALTGKPSCNACGLYFRLHGRARPTQVATPAASSAASAASARGSLDESNGGNADVVDSSCAMGHSRSLEFSRIRLPSFSSFLQMVNSYQ</sequence>
<dbReference type="GO" id="GO:0045944">
    <property type="term" value="P:positive regulation of transcription by RNA polymerase II"/>
    <property type="evidence" value="ECO:0007669"/>
    <property type="project" value="TreeGrafter"/>
</dbReference>
<dbReference type="GO" id="GO:0000978">
    <property type="term" value="F:RNA polymerase II cis-regulatory region sequence-specific DNA binding"/>
    <property type="evidence" value="ECO:0007669"/>
    <property type="project" value="TreeGrafter"/>
</dbReference>
<dbReference type="GO" id="GO:0000981">
    <property type="term" value="F:DNA-binding transcription factor activity, RNA polymerase II-specific"/>
    <property type="evidence" value="ECO:0007669"/>
    <property type="project" value="TreeGrafter"/>
</dbReference>
<evidence type="ECO:0000256" key="4">
    <source>
        <dbReference type="ARBA" id="ARBA00022833"/>
    </source>
</evidence>
<name>A0AAD5X7P7_9FUNG</name>
<keyword evidence="10" id="KW-1185">Reference proteome</keyword>
<gene>
    <name evidence="9" type="primary">CIR1_6</name>
    <name evidence="9" type="ORF">HK100_006101</name>
</gene>
<comment type="caution">
    <text evidence="9">The sequence shown here is derived from an EMBL/GenBank/DDBJ whole genome shotgun (WGS) entry which is preliminary data.</text>
</comment>
<dbReference type="Pfam" id="PF00320">
    <property type="entry name" value="GATA"/>
    <property type="match status" value="1"/>
</dbReference>
<proteinExistence type="predicted"/>
<feature type="compositionally biased region" description="Low complexity" evidence="7">
    <location>
        <begin position="76"/>
        <end position="89"/>
    </location>
</feature>
<evidence type="ECO:0000256" key="2">
    <source>
        <dbReference type="ARBA" id="ARBA00022723"/>
    </source>
</evidence>
<dbReference type="CDD" id="cd00202">
    <property type="entry name" value="ZnF_GATA"/>
    <property type="match status" value="1"/>
</dbReference>
<evidence type="ECO:0000256" key="3">
    <source>
        <dbReference type="ARBA" id="ARBA00022771"/>
    </source>
</evidence>
<keyword evidence="3 6" id="KW-0863">Zinc-finger</keyword>
<dbReference type="EMBL" id="JADGJH010002834">
    <property type="protein sequence ID" value="KAJ3094563.1"/>
    <property type="molecule type" value="Genomic_DNA"/>
</dbReference>
<dbReference type="PROSITE" id="PS00344">
    <property type="entry name" value="GATA_ZN_FINGER_1"/>
    <property type="match status" value="1"/>
</dbReference>
<dbReference type="PANTHER" id="PTHR10071:SF281">
    <property type="entry name" value="BOX A-BINDING FACTOR-RELATED"/>
    <property type="match status" value="1"/>
</dbReference>
<dbReference type="GO" id="GO:0008270">
    <property type="term" value="F:zinc ion binding"/>
    <property type="evidence" value="ECO:0007669"/>
    <property type="project" value="UniProtKB-KW"/>
</dbReference>
<comment type="subcellular location">
    <subcellularLocation>
        <location evidence="1">Nucleus</location>
    </subcellularLocation>
</comment>
<keyword evidence="2" id="KW-0479">Metal-binding</keyword>
<feature type="compositionally biased region" description="Basic and acidic residues" evidence="7">
    <location>
        <begin position="111"/>
        <end position="120"/>
    </location>
</feature>
<keyword evidence="4" id="KW-0862">Zinc</keyword>